<dbReference type="InterPro" id="IPR009003">
    <property type="entry name" value="Peptidase_S1_PA"/>
</dbReference>
<evidence type="ECO:0000259" key="3">
    <source>
        <dbReference type="PROSITE" id="PS50240"/>
    </source>
</evidence>
<dbReference type="Pfam" id="PF00089">
    <property type="entry name" value="Trypsin"/>
    <property type="match status" value="1"/>
</dbReference>
<dbReference type="InterPro" id="IPR051487">
    <property type="entry name" value="Ser/Thr_Proteases_Immune/Dev"/>
</dbReference>
<dbReference type="InterPro" id="IPR043504">
    <property type="entry name" value="Peptidase_S1_PA_chymotrypsin"/>
</dbReference>
<dbReference type="Gene3D" id="2.40.10.10">
    <property type="entry name" value="Trypsin-like serine proteases"/>
    <property type="match status" value="1"/>
</dbReference>
<dbReference type="InterPro" id="IPR001314">
    <property type="entry name" value="Peptidase_S1A"/>
</dbReference>
<dbReference type="InterPro" id="IPR001254">
    <property type="entry name" value="Trypsin_dom"/>
</dbReference>
<evidence type="ECO:0000313" key="4">
    <source>
        <dbReference type="Proteomes" id="UP000695007"/>
    </source>
</evidence>
<name>A0AAJ6VNB8_9HYME</name>
<protein>
    <submittedName>
        <fullName evidence="5">Chymotrypsin-2-like</fullName>
    </submittedName>
</protein>
<sequence>MIGANVRDAMEDEFSYVVSISRIDLEDASKPNEHFCTGTLITRQDVLTSAHCMESEALSTTLVIVGSINLTEGITYKPLWWITYNLWTDMKEMQRKFTNNDIGNLRLYHEVPEEIVPASIMQMPNSNFYGLNVQIASWGDREDGVTPINMKTVILNILSNTECESRIKGLCGQDVPIKENRLCAVADPFALMYRGDSGAPLLYMGSVIAIHEATIPLFDEPFHPENVNVNIDISYYLNFIIAVTNTNFRYS</sequence>
<comment type="similarity">
    <text evidence="2">Belongs to the peptidase S1 family. CLIP subfamily.</text>
</comment>
<reference evidence="5" key="1">
    <citation type="submission" date="2025-08" db="UniProtKB">
        <authorList>
            <consortium name="RefSeq"/>
        </authorList>
    </citation>
    <scope>IDENTIFICATION</scope>
</reference>
<dbReference type="RefSeq" id="XP_011495563.1">
    <property type="nucleotide sequence ID" value="XM_011497261.1"/>
</dbReference>
<gene>
    <name evidence="5" type="primary">LOC105360369</name>
</gene>
<dbReference type="GeneID" id="105360369"/>
<dbReference type="GO" id="GO:0006508">
    <property type="term" value="P:proteolysis"/>
    <property type="evidence" value="ECO:0007669"/>
    <property type="project" value="InterPro"/>
</dbReference>
<organism evidence="4 5">
    <name type="scientific">Ceratosolen solmsi marchali</name>
    <dbReference type="NCBI Taxonomy" id="326594"/>
    <lineage>
        <taxon>Eukaryota</taxon>
        <taxon>Metazoa</taxon>
        <taxon>Ecdysozoa</taxon>
        <taxon>Arthropoda</taxon>
        <taxon>Hexapoda</taxon>
        <taxon>Insecta</taxon>
        <taxon>Pterygota</taxon>
        <taxon>Neoptera</taxon>
        <taxon>Endopterygota</taxon>
        <taxon>Hymenoptera</taxon>
        <taxon>Apocrita</taxon>
        <taxon>Proctotrupomorpha</taxon>
        <taxon>Chalcidoidea</taxon>
        <taxon>Agaonidae</taxon>
        <taxon>Agaoninae</taxon>
        <taxon>Ceratosolen</taxon>
    </lineage>
</organism>
<dbReference type="PROSITE" id="PS50240">
    <property type="entry name" value="TRYPSIN_DOM"/>
    <property type="match status" value="1"/>
</dbReference>
<dbReference type="PANTHER" id="PTHR24256">
    <property type="entry name" value="TRYPTASE-RELATED"/>
    <property type="match status" value="1"/>
</dbReference>
<dbReference type="GO" id="GO:0004252">
    <property type="term" value="F:serine-type endopeptidase activity"/>
    <property type="evidence" value="ECO:0007669"/>
    <property type="project" value="InterPro"/>
</dbReference>
<keyword evidence="1" id="KW-1015">Disulfide bond</keyword>
<accession>A0AAJ6VNB8</accession>
<evidence type="ECO:0000256" key="1">
    <source>
        <dbReference type="ARBA" id="ARBA00023157"/>
    </source>
</evidence>
<evidence type="ECO:0000256" key="2">
    <source>
        <dbReference type="ARBA" id="ARBA00024195"/>
    </source>
</evidence>
<dbReference type="KEGG" id="csol:105360369"/>
<dbReference type="Proteomes" id="UP000695007">
    <property type="component" value="Unplaced"/>
</dbReference>
<dbReference type="AlphaFoldDB" id="A0AAJ6VNB8"/>
<dbReference type="SUPFAM" id="SSF50494">
    <property type="entry name" value="Trypsin-like serine proteases"/>
    <property type="match status" value="1"/>
</dbReference>
<keyword evidence="4" id="KW-1185">Reference proteome</keyword>
<proteinExistence type="inferred from homology"/>
<feature type="domain" description="Peptidase S1" evidence="3">
    <location>
        <begin position="1"/>
        <end position="245"/>
    </location>
</feature>
<dbReference type="PRINTS" id="PR00722">
    <property type="entry name" value="CHYMOTRYPSIN"/>
</dbReference>
<dbReference type="SMART" id="SM00020">
    <property type="entry name" value="Tryp_SPc"/>
    <property type="match status" value="1"/>
</dbReference>
<evidence type="ECO:0000313" key="5">
    <source>
        <dbReference type="RefSeq" id="XP_011495563.1"/>
    </source>
</evidence>